<reference evidence="1" key="1">
    <citation type="submission" date="2014-11" db="EMBL/GenBank/DDBJ databases">
        <authorList>
            <person name="Amaro Gonzalez C."/>
        </authorList>
    </citation>
    <scope>NUCLEOTIDE SEQUENCE</scope>
</reference>
<dbReference type="EMBL" id="GBXM01042613">
    <property type="protein sequence ID" value="JAH65964.1"/>
    <property type="molecule type" value="Transcribed_RNA"/>
</dbReference>
<proteinExistence type="predicted"/>
<protein>
    <submittedName>
        <fullName evidence="1">Uncharacterized protein</fullName>
    </submittedName>
</protein>
<name>A0A0E9UJC1_ANGAN</name>
<sequence length="59" mass="6755">MLSVFLFQWMAQWRCCVFGFVLVFYVQFLCSCLCEGSSWHNALYVYGGVFPGSTLLISV</sequence>
<organism evidence="1">
    <name type="scientific">Anguilla anguilla</name>
    <name type="common">European freshwater eel</name>
    <name type="synonym">Muraena anguilla</name>
    <dbReference type="NCBI Taxonomy" id="7936"/>
    <lineage>
        <taxon>Eukaryota</taxon>
        <taxon>Metazoa</taxon>
        <taxon>Chordata</taxon>
        <taxon>Craniata</taxon>
        <taxon>Vertebrata</taxon>
        <taxon>Euteleostomi</taxon>
        <taxon>Actinopterygii</taxon>
        <taxon>Neopterygii</taxon>
        <taxon>Teleostei</taxon>
        <taxon>Anguilliformes</taxon>
        <taxon>Anguillidae</taxon>
        <taxon>Anguilla</taxon>
    </lineage>
</organism>
<dbReference type="AlphaFoldDB" id="A0A0E9UJC1"/>
<accession>A0A0E9UJC1</accession>
<evidence type="ECO:0000313" key="1">
    <source>
        <dbReference type="EMBL" id="JAH65964.1"/>
    </source>
</evidence>
<reference evidence="1" key="2">
    <citation type="journal article" date="2015" name="Fish Shellfish Immunol.">
        <title>Early steps in the European eel (Anguilla anguilla)-Vibrio vulnificus interaction in the gills: Role of the RtxA13 toxin.</title>
        <authorList>
            <person name="Callol A."/>
            <person name="Pajuelo D."/>
            <person name="Ebbesson L."/>
            <person name="Teles M."/>
            <person name="MacKenzie S."/>
            <person name="Amaro C."/>
        </authorList>
    </citation>
    <scope>NUCLEOTIDE SEQUENCE</scope>
</reference>